<dbReference type="InterPro" id="IPR036291">
    <property type="entry name" value="NAD(P)-bd_dom_sf"/>
</dbReference>
<dbReference type="KEGG" id="bor:COCMIDRAFT_91776"/>
<sequence length="328" mass="34217">MALFDPSLSTLTSPNSTPKTILITGGSSGIGLATATLLSTLNPSHNLVLVDLRPPPPTFTHSPSHLLVHTCDITSWPAQRAAFAAAHAKFSRIDAVFVNAGIAEHADQFFTSALDADGNLCEPDHRVLTLDLNAAASTTKLAIHYLRKNGGGSSGGGGGGEFAGSIVLTASLAGYLGSAGAPLYSAAKHGLVGLVRALKQECAKLRIAISLVAPGITVTPILAQGRPELRDLPYEEHAREMAKAGVPINSPDAVARAVCGLIGEGMAANGKGVWVQADRFADVERGLIKSREAWMGKEMLGLFKGGRGTAVFARLEEEKKDDKVKAKI</sequence>
<dbReference type="SUPFAM" id="SSF51735">
    <property type="entry name" value="NAD(P)-binding Rossmann-fold domains"/>
    <property type="match status" value="1"/>
</dbReference>
<evidence type="ECO:0000313" key="4">
    <source>
        <dbReference type="EMBL" id="EUC46854.1"/>
    </source>
</evidence>
<protein>
    <recommendedName>
        <fullName evidence="6">NAD(P)-binding protein</fullName>
    </recommendedName>
</protein>
<dbReference type="PANTHER" id="PTHR43180:SF80">
    <property type="entry name" value="NAD(P)-BINDING PROTEIN"/>
    <property type="match status" value="1"/>
</dbReference>
<dbReference type="PRINTS" id="PR00081">
    <property type="entry name" value="GDHRDH"/>
</dbReference>
<name>W6ZHF9_COCMI</name>
<organism evidence="4 5">
    <name type="scientific">Bipolaris oryzae ATCC 44560</name>
    <dbReference type="NCBI Taxonomy" id="930090"/>
    <lineage>
        <taxon>Eukaryota</taxon>
        <taxon>Fungi</taxon>
        <taxon>Dikarya</taxon>
        <taxon>Ascomycota</taxon>
        <taxon>Pezizomycotina</taxon>
        <taxon>Dothideomycetes</taxon>
        <taxon>Pleosporomycetidae</taxon>
        <taxon>Pleosporales</taxon>
        <taxon>Pleosporineae</taxon>
        <taxon>Pleosporaceae</taxon>
        <taxon>Bipolaris</taxon>
    </lineage>
</organism>
<evidence type="ECO:0000256" key="2">
    <source>
        <dbReference type="ARBA" id="ARBA00023002"/>
    </source>
</evidence>
<dbReference type="PRINTS" id="PR00080">
    <property type="entry name" value="SDRFAMILY"/>
</dbReference>
<dbReference type="AlphaFoldDB" id="W6ZHF9"/>
<dbReference type="PANTHER" id="PTHR43180">
    <property type="entry name" value="3-OXOACYL-(ACYL-CARRIER-PROTEIN) REDUCTASE (AFU_ORTHOLOGUE AFUA_6G11210)"/>
    <property type="match status" value="1"/>
</dbReference>
<dbReference type="Proteomes" id="UP000054032">
    <property type="component" value="Unassembled WGS sequence"/>
</dbReference>
<dbReference type="InterPro" id="IPR002347">
    <property type="entry name" value="SDR_fam"/>
</dbReference>
<dbReference type="HOGENOM" id="CLU_010194_13_1_1"/>
<keyword evidence="5" id="KW-1185">Reference proteome</keyword>
<accession>W6ZHF9</accession>
<proteinExistence type="inferred from homology"/>
<gene>
    <name evidence="4" type="ORF">COCMIDRAFT_91776</name>
</gene>
<dbReference type="OrthoDB" id="37659at2759"/>
<dbReference type="GeneID" id="19127947"/>
<evidence type="ECO:0000313" key="5">
    <source>
        <dbReference type="Proteomes" id="UP000054032"/>
    </source>
</evidence>
<evidence type="ECO:0000256" key="1">
    <source>
        <dbReference type="ARBA" id="ARBA00006484"/>
    </source>
</evidence>
<dbReference type="Gene3D" id="3.40.50.720">
    <property type="entry name" value="NAD(P)-binding Rossmann-like Domain"/>
    <property type="match status" value="1"/>
</dbReference>
<dbReference type="STRING" id="930090.W6ZHF9"/>
<dbReference type="Pfam" id="PF00106">
    <property type="entry name" value="adh_short"/>
    <property type="match status" value="1"/>
</dbReference>
<dbReference type="RefSeq" id="XP_007686666.1">
    <property type="nucleotide sequence ID" value="XM_007688476.1"/>
</dbReference>
<keyword evidence="2" id="KW-0560">Oxidoreductase</keyword>
<reference evidence="4 5" key="1">
    <citation type="journal article" date="2013" name="PLoS Genet.">
        <title>Comparative genome structure, secondary metabolite, and effector coding capacity across Cochliobolus pathogens.</title>
        <authorList>
            <person name="Condon B.J."/>
            <person name="Leng Y."/>
            <person name="Wu D."/>
            <person name="Bushley K.E."/>
            <person name="Ohm R.A."/>
            <person name="Otillar R."/>
            <person name="Martin J."/>
            <person name="Schackwitz W."/>
            <person name="Grimwood J."/>
            <person name="MohdZainudin N."/>
            <person name="Xue C."/>
            <person name="Wang R."/>
            <person name="Manning V.A."/>
            <person name="Dhillon B."/>
            <person name="Tu Z.J."/>
            <person name="Steffenson B.J."/>
            <person name="Salamov A."/>
            <person name="Sun H."/>
            <person name="Lowry S."/>
            <person name="LaButti K."/>
            <person name="Han J."/>
            <person name="Copeland A."/>
            <person name="Lindquist E."/>
            <person name="Barry K."/>
            <person name="Schmutz J."/>
            <person name="Baker S.E."/>
            <person name="Ciuffetti L.M."/>
            <person name="Grigoriev I.V."/>
            <person name="Zhong S."/>
            <person name="Turgeon B.G."/>
        </authorList>
    </citation>
    <scope>NUCLEOTIDE SEQUENCE [LARGE SCALE GENOMIC DNA]</scope>
    <source>
        <strain evidence="4 5">ATCC 44560</strain>
    </source>
</reference>
<dbReference type="GO" id="GO:0016491">
    <property type="term" value="F:oxidoreductase activity"/>
    <property type="evidence" value="ECO:0007669"/>
    <property type="project" value="UniProtKB-KW"/>
</dbReference>
<evidence type="ECO:0000256" key="3">
    <source>
        <dbReference type="RuleBase" id="RU000363"/>
    </source>
</evidence>
<evidence type="ECO:0008006" key="6">
    <source>
        <dbReference type="Google" id="ProtNLM"/>
    </source>
</evidence>
<dbReference type="eggNOG" id="KOG1199">
    <property type="taxonomic scope" value="Eukaryota"/>
</dbReference>
<comment type="similarity">
    <text evidence="1 3">Belongs to the short-chain dehydrogenases/reductases (SDR) family.</text>
</comment>
<dbReference type="EMBL" id="KI963960">
    <property type="protein sequence ID" value="EUC46854.1"/>
    <property type="molecule type" value="Genomic_DNA"/>
</dbReference>